<reference evidence="2 3" key="1">
    <citation type="submission" date="2019-07" db="EMBL/GenBank/DDBJ databases">
        <title>WGS assembly of Gossypium tomentosum.</title>
        <authorList>
            <person name="Chen Z.J."/>
            <person name="Sreedasyam A."/>
            <person name="Ando A."/>
            <person name="Song Q."/>
            <person name="De L."/>
            <person name="Hulse-Kemp A."/>
            <person name="Ding M."/>
            <person name="Ye W."/>
            <person name="Kirkbride R."/>
            <person name="Jenkins J."/>
            <person name="Plott C."/>
            <person name="Lovell J."/>
            <person name="Lin Y.-M."/>
            <person name="Vaughn R."/>
            <person name="Liu B."/>
            <person name="Li W."/>
            <person name="Simpson S."/>
            <person name="Scheffler B."/>
            <person name="Saski C."/>
            <person name="Grover C."/>
            <person name="Hu G."/>
            <person name="Conover J."/>
            <person name="Carlson J."/>
            <person name="Shu S."/>
            <person name="Boston L."/>
            <person name="Williams M."/>
            <person name="Peterson D."/>
            <person name="Mcgee K."/>
            <person name="Jones D."/>
            <person name="Wendel J."/>
            <person name="Stelly D."/>
            <person name="Grimwood J."/>
            <person name="Schmutz J."/>
        </authorList>
    </citation>
    <scope>NUCLEOTIDE SEQUENCE [LARGE SCALE GENOMIC DNA]</scope>
    <source>
        <strain evidence="2">7179.01</strain>
    </source>
</reference>
<evidence type="ECO:0000313" key="2">
    <source>
        <dbReference type="EMBL" id="TYH37458.1"/>
    </source>
</evidence>
<organism evidence="2 3">
    <name type="scientific">Gossypium tomentosum</name>
    <name type="common">Hawaiian cotton</name>
    <name type="synonym">Gossypium sandvicense</name>
    <dbReference type="NCBI Taxonomy" id="34277"/>
    <lineage>
        <taxon>Eukaryota</taxon>
        <taxon>Viridiplantae</taxon>
        <taxon>Streptophyta</taxon>
        <taxon>Embryophyta</taxon>
        <taxon>Tracheophyta</taxon>
        <taxon>Spermatophyta</taxon>
        <taxon>Magnoliopsida</taxon>
        <taxon>eudicotyledons</taxon>
        <taxon>Gunneridae</taxon>
        <taxon>Pentapetalae</taxon>
        <taxon>rosids</taxon>
        <taxon>malvids</taxon>
        <taxon>Malvales</taxon>
        <taxon>Malvaceae</taxon>
        <taxon>Malvoideae</taxon>
        <taxon>Gossypium</taxon>
    </lineage>
</organism>
<proteinExistence type="predicted"/>
<name>A0A5D2I4Y9_GOSTO</name>
<feature type="transmembrane region" description="Helical" evidence="1">
    <location>
        <begin position="53"/>
        <end position="75"/>
    </location>
</feature>
<evidence type="ECO:0000313" key="3">
    <source>
        <dbReference type="Proteomes" id="UP000322667"/>
    </source>
</evidence>
<dbReference type="EMBL" id="CM017634">
    <property type="protein sequence ID" value="TYH37458.1"/>
    <property type="molecule type" value="Genomic_DNA"/>
</dbReference>
<accession>A0A5D2I4Y9</accession>
<keyword evidence="1" id="KW-1133">Transmembrane helix</keyword>
<keyword evidence="1" id="KW-0812">Transmembrane</keyword>
<gene>
    <name evidence="2" type="ORF">ES332_D12G041800v1</name>
</gene>
<protein>
    <submittedName>
        <fullName evidence="2">Uncharacterized protein</fullName>
    </submittedName>
</protein>
<dbReference type="Proteomes" id="UP000322667">
    <property type="component" value="Chromosome D12"/>
</dbReference>
<evidence type="ECO:0000256" key="1">
    <source>
        <dbReference type="SAM" id="Phobius"/>
    </source>
</evidence>
<dbReference type="AlphaFoldDB" id="A0A5D2I4Y9"/>
<keyword evidence="3" id="KW-1185">Reference proteome</keyword>
<keyword evidence="1" id="KW-0472">Membrane</keyword>
<sequence length="77" mass="9137">MLAIDWKFWKSYLRTSAVRSITIRMLERVAGNHIFCYDIVSSITLKSKCRYNLIYQFIYCVYVSVLQICVIIEVLSF</sequence>